<keyword evidence="2" id="KW-1185">Reference proteome</keyword>
<protein>
    <submittedName>
        <fullName evidence="1">Uncharacterized protein</fullName>
    </submittedName>
</protein>
<accession>A0ABV2ACH4</accession>
<evidence type="ECO:0000313" key="1">
    <source>
        <dbReference type="EMBL" id="MES0874928.1"/>
    </source>
</evidence>
<reference evidence="1 2" key="1">
    <citation type="submission" date="2024-06" db="EMBL/GenBank/DDBJ databases">
        <authorList>
            <person name="Li Z."/>
            <person name="Jiang Y."/>
        </authorList>
    </citation>
    <scope>NUCLEOTIDE SEQUENCE [LARGE SCALE GENOMIC DNA]</scope>
    <source>
        <strain evidence="1 2">HSW-8</strain>
    </source>
</reference>
<gene>
    <name evidence="1" type="ORF">ABSH63_13060</name>
</gene>
<dbReference type="RefSeq" id="WP_352890311.1">
    <property type="nucleotide sequence ID" value="NZ_JBEPIJ010000017.1"/>
</dbReference>
<dbReference type="Proteomes" id="UP001465331">
    <property type="component" value="Unassembled WGS sequence"/>
</dbReference>
<proteinExistence type="predicted"/>
<comment type="caution">
    <text evidence="1">The sequence shown here is derived from an EMBL/GenBank/DDBJ whole genome shotgun (WGS) entry which is preliminary data.</text>
</comment>
<organism evidence="1 2">
    <name type="scientific">Sinimarinibacterium thermocellulolyticum</name>
    <dbReference type="NCBI Taxonomy" id="3170016"/>
    <lineage>
        <taxon>Bacteria</taxon>
        <taxon>Pseudomonadati</taxon>
        <taxon>Pseudomonadota</taxon>
        <taxon>Gammaproteobacteria</taxon>
        <taxon>Nevskiales</taxon>
        <taxon>Nevskiaceae</taxon>
        <taxon>Sinimarinibacterium</taxon>
    </lineage>
</organism>
<sequence length="144" mass="15938">MAAREATRIALSLPIERSLPRRVEATRAALDALTAAADYGFAEITTAATYEIAVMYRELGGALLRAPRPRGLDALEQEQYALLLEEQAFPFEESAIKAFEANLARLDQGIWNESVQRSAAALTEMVPARYGKHERRDLRYASPG</sequence>
<name>A0ABV2ACH4_9GAMM</name>
<evidence type="ECO:0000313" key="2">
    <source>
        <dbReference type="Proteomes" id="UP001465331"/>
    </source>
</evidence>
<dbReference type="EMBL" id="JBEPIJ010000017">
    <property type="protein sequence ID" value="MES0874928.1"/>
    <property type="molecule type" value="Genomic_DNA"/>
</dbReference>